<feature type="region of interest" description="Disordered" evidence="1">
    <location>
        <begin position="52"/>
        <end position="84"/>
    </location>
</feature>
<evidence type="ECO:0000313" key="3">
    <source>
        <dbReference type="Proteomes" id="UP000664859"/>
    </source>
</evidence>
<organism evidence="2 3">
    <name type="scientific">Tribonema minus</name>
    <dbReference type="NCBI Taxonomy" id="303371"/>
    <lineage>
        <taxon>Eukaryota</taxon>
        <taxon>Sar</taxon>
        <taxon>Stramenopiles</taxon>
        <taxon>Ochrophyta</taxon>
        <taxon>PX clade</taxon>
        <taxon>Xanthophyceae</taxon>
        <taxon>Tribonematales</taxon>
        <taxon>Tribonemataceae</taxon>
        <taxon>Tribonema</taxon>
    </lineage>
</organism>
<dbReference type="EMBL" id="JAFCMP010000023">
    <property type="protein sequence ID" value="KAG5191167.1"/>
    <property type="molecule type" value="Genomic_DNA"/>
</dbReference>
<accession>A0A835ZFC7</accession>
<sequence length="309" mass="30694">MMTAATGLARRRLRLRCNRHVHDAARMRARLSLAPLDPALFASTPLLVDPLRPPCAGPPEPPPLPPPPCDEPAAALGPRKRSPRCRSGAETAAVTAAAAATAPLSMVVAVAAMGFCGACGGGGGSGERGCGWNEARRCCCVCCGCGDGEGDDSMTLESSSSLTTVSGDGGSCGDDGFFTSEITAPQPDRSAPLVRTAHPDLIAMLNQSEPLSRIAALAALTCGGETICAFASAGAGPPPLPPSTDGNCGRLPAHPAAAVAGMEVLAKTLCILTRRCARASCAAADGGVRCGACRGVCSGGGGCDQGGGG</sequence>
<name>A0A835ZFC7_9STRA</name>
<comment type="caution">
    <text evidence="2">The sequence shown here is derived from an EMBL/GenBank/DDBJ whole genome shotgun (WGS) entry which is preliminary data.</text>
</comment>
<evidence type="ECO:0000313" key="2">
    <source>
        <dbReference type="EMBL" id="KAG5191167.1"/>
    </source>
</evidence>
<feature type="compositionally biased region" description="Pro residues" evidence="1">
    <location>
        <begin position="52"/>
        <end position="70"/>
    </location>
</feature>
<dbReference type="AlphaFoldDB" id="A0A835ZFC7"/>
<reference evidence="2" key="1">
    <citation type="submission" date="2021-02" db="EMBL/GenBank/DDBJ databases">
        <title>First Annotated Genome of the Yellow-green Alga Tribonema minus.</title>
        <authorList>
            <person name="Mahan K.M."/>
        </authorList>
    </citation>
    <scope>NUCLEOTIDE SEQUENCE</scope>
    <source>
        <strain evidence="2">UTEX B ZZ1240</strain>
    </source>
</reference>
<keyword evidence="3" id="KW-1185">Reference proteome</keyword>
<protein>
    <submittedName>
        <fullName evidence="2">Uncharacterized protein</fullName>
    </submittedName>
</protein>
<evidence type="ECO:0000256" key="1">
    <source>
        <dbReference type="SAM" id="MobiDB-lite"/>
    </source>
</evidence>
<gene>
    <name evidence="2" type="ORF">JKP88DRAFT_266680</name>
</gene>
<proteinExistence type="predicted"/>
<dbReference type="Proteomes" id="UP000664859">
    <property type="component" value="Unassembled WGS sequence"/>
</dbReference>